<protein>
    <submittedName>
        <fullName evidence="1">Uncharacterized protein</fullName>
    </submittedName>
</protein>
<accession>A0ACB8IQR8</accession>
<gene>
    <name evidence="1" type="ORF">KPL71_024305</name>
</gene>
<sequence>MSFYYPWESQGVTHYRFARLNLVDLAGFEREKSSGAESERLKEATNINKSVSTWGISNGKSLHVLYRDSELTFCFWYTTAAD</sequence>
<organism evidence="1 2">
    <name type="scientific">Citrus sinensis</name>
    <name type="common">Sweet orange</name>
    <name type="synonym">Citrus aurantium var. sinensis</name>
    <dbReference type="NCBI Taxonomy" id="2711"/>
    <lineage>
        <taxon>Eukaryota</taxon>
        <taxon>Viridiplantae</taxon>
        <taxon>Streptophyta</taxon>
        <taxon>Embryophyta</taxon>
        <taxon>Tracheophyta</taxon>
        <taxon>Spermatophyta</taxon>
        <taxon>Magnoliopsida</taxon>
        <taxon>eudicotyledons</taxon>
        <taxon>Gunneridae</taxon>
        <taxon>Pentapetalae</taxon>
        <taxon>rosids</taxon>
        <taxon>malvids</taxon>
        <taxon>Sapindales</taxon>
        <taxon>Rutaceae</taxon>
        <taxon>Aurantioideae</taxon>
        <taxon>Citrus</taxon>
    </lineage>
</organism>
<evidence type="ECO:0000313" key="2">
    <source>
        <dbReference type="Proteomes" id="UP000829398"/>
    </source>
</evidence>
<proteinExistence type="predicted"/>
<dbReference type="EMBL" id="CM039177">
    <property type="protein sequence ID" value="KAH9699333.1"/>
    <property type="molecule type" value="Genomic_DNA"/>
</dbReference>
<comment type="caution">
    <text evidence="1">The sequence shown here is derived from an EMBL/GenBank/DDBJ whole genome shotgun (WGS) entry which is preliminary data.</text>
</comment>
<keyword evidence="2" id="KW-1185">Reference proteome</keyword>
<reference evidence="2" key="1">
    <citation type="journal article" date="2023" name="Hortic. Res.">
        <title>A chromosome-level phased genome enabling allele-level studies in sweet orange: a case study on citrus Huanglongbing tolerance.</title>
        <authorList>
            <person name="Wu B."/>
            <person name="Yu Q."/>
            <person name="Deng Z."/>
            <person name="Duan Y."/>
            <person name="Luo F."/>
            <person name="Gmitter F. Jr."/>
        </authorList>
    </citation>
    <scope>NUCLEOTIDE SEQUENCE [LARGE SCALE GENOMIC DNA]</scope>
    <source>
        <strain evidence="2">cv. Valencia</strain>
    </source>
</reference>
<evidence type="ECO:0000313" key="1">
    <source>
        <dbReference type="EMBL" id="KAH9699333.1"/>
    </source>
</evidence>
<name>A0ACB8IQR8_CITSI</name>
<dbReference type="Proteomes" id="UP000829398">
    <property type="component" value="Chromosome 8"/>
</dbReference>